<keyword evidence="4" id="KW-1185">Reference proteome</keyword>
<organism evidence="3 4">
    <name type="scientific">Lichenibacterium ramalinae</name>
    <dbReference type="NCBI Taxonomy" id="2316527"/>
    <lineage>
        <taxon>Bacteria</taxon>
        <taxon>Pseudomonadati</taxon>
        <taxon>Pseudomonadota</taxon>
        <taxon>Alphaproteobacteria</taxon>
        <taxon>Hyphomicrobiales</taxon>
        <taxon>Lichenihabitantaceae</taxon>
        <taxon>Lichenibacterium</taxon>
    </lineage>
</organism>
<evidence type="ECO:0000256" key="1">
    <source>
        <dbReference type="ARBA" id="ARBA00022729"/>
    </source>
</evidence>
<dbReference type="Pfam" id="PF00497">
    <property type="entry name" value="SBP_bac_3"/>
    <property type="match status" value="1"/>
</dbReference>
<dbReference type="Gene3D" id="3.40.190.10">
    <property type="entry name" value="Periplasmic binding protein-like II"/>
    <property type="match status" value="2"/>
</dbReference>
<evidence type="ECO:0000313" key="4">
    <source>
        <dbReference type="Proteomes" id="UP000289411"/>
    </source>
</evidence>
<dbReference type="SMART" id="SM00062">
    <property type="entry name" value="PBPb"/>
    <property type="match status" value="1"/>
</dbReference>
<dbReference type="PANTHER" id="PTHR35936">
    <property type="entry name" value="MEMBRANE-BOUND LYTIC MUREIN TRANSGLYCOSYLASE F"/>
    <property type="match status" value="1"/>
</dbReference>
<reference evidence="3 4" key="1">
    <citation type="submission" date="2018-09" db="EMBL/GenBank/DDBJ databases">
        <authorList>
            <person name="Grouzdev D.S."/>
            <person name="Krutkina M.S."/>
        </authorList>
    </citation>
    <scope>NUCLEOTIDE SEQUENCE [LARGE SCALE GENOMIC DNA]</scope>
    <source>
        <strain evidence="3 4">RmlP001</strain>
    </source>
</reference>
<protein>
    <submittedName>
        <fullName evidence="3">ABC transporter substrate-binding protein</fullName>
    </submittedName>
</protein>
<name>A0A4Q2RBQ4_9HYPH</name>
<sequence length="228" mass="22977">MLRVGVVRAPQAGVFFAAVGPDGAPRGVTVDLGAALAAGLGLPVSDVVFPNSGECTDAVASGAVDVAFMPVDPARSARVAFGPAYTAIESTYLVSAASGIATLAEVDRPGRRVVGIADTTTIRAAGRSLVATRPVAIRGVDEAVAMLRDGRADALALSRDSLEQIAPTVPGSRIVPGGFQRTTISIAVPPGRPEALAAATAFLERAKRDGTVRRAFAALGLPGDAVAP</sequence>
<accession>A0A4Q2RBQ4</accession>
<dbReference type="PANTHER" id="PTHR35936:SF17">
    <property type="entry name" value="ARGININE-BINDING EXTRACELLULAR PROTEIN ARTP"/>
    <property type="match status" value="1"/>
</dbReference>
<feature type="domain" description="Solute-binding protein family 3/N-terminal" evidence="2">
    <location>
        <begin position="1"/>
        <end position="223"/>
    </location>
</feature>
<proteinExistence type="predicted"/>
<dbReference type="InterPro" id="IPR001638">
    <property type="entry name" value="Solute-binding_3/MltF_N"/>
</dbReference>
<reference evidence="3 4" key="2">
    <citation type="submission" date="2019-02" db="EMBL/GenBank/DDBJ databases">
        <title>'Lichenibacterium ramalinii' gen. nov. sp. nov., 'Lichenibacterium minor' gen. nov. sp. nov.</title>
        <authorList>
            <person name="Pankratov T."/>
        </authorList>
    </citation>
    <scope>NUCLEOTIDE SEQUENCE [LARGE SCALE GENOMIC DNA]</scope>
    <source>
        <strain evidence="3 4">RmlP001</strain>
    </source>
</reference>
<evidence type="ECO:0000313" key="3">
    <source>
        <dbReference type="EMBL" id="RYB03138.1"/>
    </source>
</evidence>
<gene>
    <name evidence="3" type="ORF">D3272_18775</name>
</gene>
<evidence type="ECO:0000259" key="2">
    <source>
        <dbReference type="SMART" id="SM00062"/>
    </source>
</evidence>
<dbReference type="OrthoDB" id="6955767at2"/>
<dbReference type="Proteomes" id="UP000289411">
    <property type="component" value="Unassembled WGS sequence"/>
</dbReference>
<comment type="caution">
    <text evidence="3">The sequence shown here is derived from an EMBL/GenBank/DDBJ whole genome shotgun (WGS) entry which is preliminary data.</text>
</comment>
<keyword evidence="1" id="KW-0732">Signal</keyword>
<dbReference type="EMBL" id="QYBC01000016">
    <property type="protein sequence ID" value="RYB03138.1"/>
    <property type="molecule type" value="Genomic_DNA"/>
</dbReference>
<dbReference type="SUPFAM" id="SSF53850">
    <property type="entry name" value="Periplasmic binding protein-like II"/>
    <property type="match status" value="1"/>
</dbReference>
<dbReference type="AlphaFoldDB" id="A0A4Q2RBQ4"/>